<dbReference type="PANTHER" id="PTHR15600:SF42">
    <property type="entry name" value="SACSIN"/>
    <property type="match status" value="1"/>
</dbReference>
<reference evidence="1 2" key="1">
    <citation type="submission" date="2019-12" db="EMBL/GenBank/DDBJ databases">
        <authorList>
            <person name="Alioto T."/>
            <person name="Alioto T."/>
            <person name="Gomez Garrido J."/>
        </authorList>
    </citation>
    <scope>NUCLEOTIDE SEQUENCE [LARGE SCALE GENOMIC DNA]</scope>
</reference>
<protein>
    <submittedName>
        <fullName evidence="1">Sacsin isoform X2</fullName>
    </submittedName>
</protein>
<evidence type="ECO:0000313" key="1">
    <source>
        <dbReference type="EMBL" id="CAA3016598.1"/>
    </source>
</evidence>
<sequence length="127" mass="14197">MATIILLAGTVAATMENLYEDGLDIKVIIINLVDDLNIEEFWSELRTSSWCLVNLPVKGLPWLASAHQAVEPDEIPLIYSSLQEYIDTGDLQFLKTSLNGVHWVWIGDEFVAPDALAFDSPVKFSPY</sequence>
<proteinExistence type="predicted"/>
<accession>A0A8S0UAV7</accession>
<feature type="non-terminal residue" evidence="1">
    <location>
        <position position="127"/>
    </location>
</feature>
<dbReference type="Gramene" id="OE9A075800T1">
    <property type="protein sequence ID" value="OE9A075800C1"/>
    <property type="gene ID" value="OE9A075800"/>
</dbReference>
<dbReference type="InterPro" id="IPR052972">
    <property type="entry name" value="Sacsin_chaperone_reg"/>
</dbReference>
<dbReference type="OrthoDB" id="1262810at2759"/>
<keyword evidence="2" id="KW-1185">Reference proteome</keyword>
<comment type="caution">
    <text evidence="1">The sequence shown here is derived from an EMBL/GenBank/DDBJ whole genome shotgun (WGS) entry which is preliminary data.</text>
</comment>
<name>A0A8S0UAV7_OLEEU</name>
<dbReference type="PANTHER" id="PTHR15600">
    <property type="entry name" value="SACSIN"/>
    <property type="match status" value="1"/>
</dbReference>
<evidence type="ECO:0000313" key="2">
    <source>
        <dbReference type="Proteomes" id="UP000594638"/>
    </source>
</evidence>
<dbReference type="Proteomes" id="UP000594638">
    <property type="component" value="Unassembled WGS sequence"/>
</dbReference>
<dbReference type="AlphaFoldDB" id="A0A8S0UAV7"/>
<dbReference type="GO" id="GO:0030544">
    <property type="term" value="F:Hsp70 protein binding"/>
    <property type="evidence" value="ECO:0007669"/>
    <property type="project" value="TreeGrafter"/>
</dbReference>
<organism evidence="1 2">
    <name type="scientific">Olea europaea subsp. europaea</name>
    <dbReference type="NCBI Taxonomy" id="158383"/>
    <lineage>
        <taxon>Eukaryota</taxon>
        <taxon>Viridiplantae</taxon>
        <taxon>Streptophyta</taxon>
        <taxon>Embryophyta</taxon>
        <taxon>Tracheophyta</taxon>
        <taxon>Spermatophyta</taxon>
        <taxon>Magnoliopsida</taxon>
        <taxon>eudicotyledons</taxon>
        <taxon>Gunneridae</taxon>
        <taxon>Pentapetalae</taxon>
        <taxon>asterids</taxon>
        <taxon>lamiids</taxon>
        <taxon>Lamiales</taxon>
        <taxon>Oleaceae</taxon>
        <taxon>Oleeae</taxon>
        <taxon>Olea</taxon>
    </lineage>
</organism>
<dbReference type="EMBL" id="CACTIH010007630">
    <property type="protein sequence ID" value="CAA3016598.1"/>
    <property type="molecule type" value="Genomic_DNA"/>
</dbReference>
<gene>
    <name evidence="1" type="ORF">OLEA9_A075800</name>
</gene>